<evidence type="ECO:0000256" key="2">
    <source>
        <dbReference type="SAM" id="MobiDB-lite"/>
    </source>
</evidence>
<evidence type="ECO:0000256" key="3">
    <source>
        <dbReference type="SAM" id="SignalP"/>
    </source>
</evidence>
<feature type="chain" id="PRO_5010343326" evidence="3">
    <location>
        <begin position="20"/>
        <end position="820"/>
    </location>
</feature>
<feature type="region of interest" description="Disordered" evidence="2">
    <location>
        <begin position="27"/>
        <end position="51"/>
    </location>
</feature>
<dbReference type="RefSeq" id="WP_083361868.1">
    <property type="nucleotide sequence ID" value="NZ_FNGY01000004.1"/>
</dbReference>
<feature type="compositionally biased region" description="Basic and acidic residues" evidence="2">
    <location>
        <begin position="33"/>
        <end position="51"/>
    </location>
</feature>
<gene>
    <name evidence="4" type="ORF">SAMN05421820_104375</name>
</gene>
<dbReference type="InterPro" id="IPR008928">
    <property type="entry name" value="6-hairpin_glycosidase_sf"/>
</dbReference>
<feature type="signal peptide" evidence="3">
    <location>
        <begin position="1"/>
        <end position="19"/>
    </location>
</feature>
<dbReference type="Pfam" id="PF15892">
    <property type="entry name" value="BNR_4"/>
    <property type="match status" value="1"/>
</dbReference>
<keyword evidence="5" id="KW-1185">Reference proteome</keyword>
<reference evidence="5" key="1">
    <citation type="submission" date="2016-10" db="EMBL/GenBank/DDBJ databases">
        <authorList>
            <person name="Varghese N."/>
            <person name="Submissions S."/>
        </authorList>
    </citation>
    <scope>NUCLEOTIDE SEQUENCE [LARGE SCALE GENOMIC DNA]</scope>
    <source>
        <strain evidence="5">DSM 19110</strain>
    </source>
</reference>
<dbReference type="GO" id="GO:0005975">
    <property type="term" value="P:carbohydrate metabolic process"/>
    <property type="evidence" value="ECO:0007669"/>
    <property type="project" value="InterPro"/>
</dbReference>
<dbReference type="Pfam" id="PF07470">
    <property type="entry name" value="Glyco_hydro_88"/>
    <property type="match status" value="1"/>
</dbReference>
<organism evidence="4 5">
    <name type="scientific">Pedobacter steynii</name>
    <dbReference type="NCBI Taxonomy" id="430522"/>
    <lineage>
        <taxon>Bacteria</taxon>
        <taxon>Pseudomonadati</taxon>
        <taxon>Bacteroidota</taxon>
        <taxon>Sphingobacteriia</taxon>
        <taxon>Sphingobacteriales</taxon>
        <taxon>Sphingobacteriaceae</taxon>
        <taxon>Pedobacter</taxon>
    </lineage>
</organism>
<dbReference type="Gene3D" id="1.50.10.10">
    <property type="match status" value="1"/>
</dbReference>
<dbReference type="AlphaFoldDB" id="A0A1G9V3S9"/>
<dbReference type="InterPro" id="IPR052043">
    <property type="entry name" value="PolySaccharide_Degr_Enz"/>
</dbReference>
<dbReference type="EMBL" id="FNGY01000004">
    <property type="protein sequence ID" value="SDM66760.1"/>
    <property type="molecule type" value="Genomic_DNA"/>
</dbReference>
<dbReference type="Proteomes" id="UP000183200">
    <property type="component" value="Unassembled WGS sequence"/>
</dbReference>
<proteinExistence type="predicted"/>
<dbReference type="PANTHER" id="PTHR33886:SF8">
    <property type="entry name" value="UNSATURATED RHAMNOGALACTURONAN HYDROLASE (EUROFUNG)"/>
    <property type="match status" value="1"/>
</dbReference>
<dbReference type="SUPFAM" id="SSF50939">
    <property type="entry name" value="Sialidases"/>
    <property type="match status" value="1"/>
</dbReference>
<keyword evidence="3" id="KW-0732">Signal</keyword>
<dbReference type="Gene3D" id="2.120.10.10">
    <property type="match status" value="1"/>
</dbReference>
<protein>
    <submittedName>
        <fullName evidence="4">Rhamnogalacturonyl hydrolase YesR</fullName>
    </submittedName>
</protein>
<evidence type="ECO:0000313" key="4">
    <source>
        <dbReference type="EMBL" id="SDM66760.1"/>
    </source>
</evidence>
<accession>A0A1G9V3S9</accession>
<dbReference type="SUPFAM" id="SSF48208">
    <property type="entry name" value="Six-hairpin glycosidases"/>
    <property type="match status" value="1"/>
</dbReference>
<dbReference type="InterPro" id="IPR036278">
    <property type="entry name" value="Sialidase_sf"/>
</dbReference>
<dbReference type="InterPro" id="IPR012341">
    <property type="entry name" value="6hp_glycosidase-like_sf"/>
</dbReference>
<keyword evidence="1 4" id="KW-0378">Hydrolase</keyword>
<name>A0A1G9V3S9_9SPHI</name>
<dbReference type="STRING" id="430522.BFS30_21060"/>
<dbReference type="GO" id="GO:0016787">
    <property type="term" value="F:hydrolase activity"/>
    <property type="evidence" value="ECO:0007669"/>
    <property type="project" value="UniProtKB-KW"/>
</dbReference>
<evidence type="ECO:0000256" key="1">
    <source>
        <dbReference type="ARBA" id="ARBA00022801"/>
    </source>
</evidence>
<sequence length="820" mass="94328">MRKHILALLLVLFASRLFAQKQIEQQTQQRTPQEQERVLQEQEKGLQKQEQQQEKPVKVTLLNLLKKVNNHWQANHKPEVRAFWDEAAYHTGNMELLAITGDENYRLYSERWANYNQWMGAKSTDKSTWKYQYGEKDDYVLFGDWQICFQTYIDLYHLKPESHKIARAKEVMEYQMSTVAKDYWWWADGLYMVMPVMTKLYKTTGDKRYLEKLHEYFEYANHIMYDQKTGLYYRDAKYVYSKHKTLNHKKDFWARGNGWVFAGLAKVLKDLPADDPHYNLYVSKYQTLAKAILKSQQEEGYWTRSMLDKDHAPGPETSGTAFFTYGLFWGINNGYLKEKNYLNAALKGWKYLSEVALQKDGSVGYIQPIGEKAIPGQIVNANSTANFGVGAFLLAGAELYRYLDKKPVMSTIAENGWANNSVNVVVFRKNSLVTFKNTQYAAYYDADQYLVVAKRSINKKKWEVLRSVYKADAGDAHKSISIIVDDRGYLHVAWGQHNNGLNYVRSITAGSLVLGTPEAMLGTKENKVSYPEFYKLAKGTLLFIYRDGGSGNGNLMINSYNSGTKKWQRIQDNLIDGEGKRNAYWQTAIDDKGTIHLSWVWRESPDVSSNHDLCYARSKDGGLTWENAAGQAYQLPIHHKNAEYAAMIPQKTELINQTSMFADDAGNPYIAGYWKDKGSAAPQYHLVYHDGKSWQVNTLDFRSTDFSLSGAGTKRIPISRPQVVAWKSKDLLNVALIFRDLERGNKVSLALCRDLQQNNWEITDLSQSTVGDWEPSYDTELWRTKGRLDLFLQRVEQVDGEGKANNKPSLVQVLEWKPVP</sequence>
<dbReference type="InterPro" id="IPR010905">
    <property type="entry name" value="Glyco_hydro_88"/>
</dbReference>
<evidence type="ECO:0000313" key="5">
    <source>
        <dbReference type="Proteomes" id="UP000183200"/>
    </source>
</evidence>
<dbReference type="PANTHER" id="PTHR33886">
    <property type="entry name" value="UNSATURATED RHAMNOGALACTURONAN HYDROLASE (EUROFUNG)"/>
    <property type="match status" value="1"/>
</dbReference>